<organism evidence="11 12">
    <name type="scientific">Rheinheimera aquimaris</name>
    <dbReference type="NCBI Taxonomy" id="412437"/>
    <lineage>
        <taxon>Bacteria</taxon>
        <taxon>Pseudomonadati</taxon>
        <taxon>Pseudomonadota</taxon>
        <taxon>Gammaproteobacteria</taxon>
        <taxon>Chromatiales</taxon>
        <taxon>Chromatiaceae</taxon>
        <taxon>Rheinheimera</taxon>
    </lineage>
</organism>
<comment type="subcellular location">
    <subcellularLocation>
        <location evidence="1">Periplasm</location>
    </subcellularLocation>
</comment>
<keyword evidence="9" id="KW-0732">Signal</keyword>
<dbReference type="PANTHER" id="PTHR33751">
    <property type="entry name" value="CBB3-TYPE CYTOCHROME C OXIDASE SUBUNIT FIXP"/>
    <property type="match status" value="1"/>
</dbReference>
<dbReference type="EMBL" id="BAAAEO010000002">
    <property type="protein sequence ID" value="GAA0547624.1"/>
    <property type="molecule type" value="Genomic_DNA"/>
</dbReference>
<evidence type="ECO:0000256" key="4">
    <source>
        <dbReference type="ARBA" id="ARBA00022723"/>
    </source>
</evidence>
<keyword evidence="12" id="KW-1185">Reference proteome</keyword>
<feature type="domain" description="Cytochrome c" evidence="10">
    <location>
        <begin position="114"/>
        <end position="201"/>
    </location>
</feature>
<feature type="domain" description="Cytochrome c" evidence="10">
    <location>
        <begin position="17"/>
        <end position="102"/>
    </location>
</feature>
<keyword evidence="7 8" id="KW-0408">Iron</keyword>
<evidence type="ECO:0000313" key="11">
    <source>
        <dbReference type="EMBL" id="GAA0547624.1"/>
    </source>
</evidence>
<dbReference type="PIRSF" id="PIRSF000005">
    <property type="entry name" value="Cytochrome_c4"/>
    <property type="match status" value="1"/>
</dbReference>
<dbReference type="PROSITE" id="PS51007">
    <property type="entry name" value="CYTC"/>
    <property type="match status" value="2"/>
</dbReference>
<comment type="caution">
    <text evidence="11">The sequence shown here is derived from an EMBL/GenBank/DDBJ whole genome shotgun (WGS) entry which is preliminary data.</text>
</comment>
<evidence type="ECO:0000256" key="5">
    <source>
        <dbReference type="ARBA" id="ARBA00022764"/>
    </source>
</evidence>
<dbReference type="InterPro" id="IPR050597">
    <property type="entry name" value="Cytochrome_c_Oxidase_Subunit"/>
</dbReference>
<dbReference type="Pfam" id="PF00034">
    <property type="entry name" value="Cytochrom_C"/>
    <property type="match status" value="2"/>
</dbReference>
<evidence type="ECO:0000256" key="2">
    <source>
        <dbReference type="ARBA" id="ARBA00022448"/>
    </source>
</evidence>
<evidence type="ECO:0000256" key="9">
    <source>
        <dbReference type="SAM" id="SignalP"/>
    </source>
</evidence>
<evidence type="ECO:0000313" key="12">
    <source>
        <dbReference type="Proteomes" id="UP001501169"/>
    </source>
</evidence>
<gene>
    <name evidence="11" type="ORF">GCM10009098_14020</name>
</gene>
<evidence type="ECO:0000259" key="10">
    <source>
        <dbReference type="PROSITE" id="PS51007"/>
    </source>
</evidence>
<keyword evidence="4 8" id="KW-0479">Metal-binding</keyword>
<evidence type="ECO:0000256" key="8">
    <source>
        <dbReference type="PROSITE-ProRule" id="PRU00433"/>
    </source>
</evidence>
<evidence type="ECO:0000256" key="3">
    <source>
        <dbReference type="ARBA" id="ARBA00022617"/>
    </source>
</evidence>
<keyword evidence="5" id="KW-0574">Periplasm</keyword>
<protein>
    <recommendedName>
        <fullName evidence="10">Cytochrome c domain-containing protein</fullName>
    </recommendedName>
</protein>
<evidence type="ECO:0000256" key="7">
    <source>
        <dbReference type="ARBA" id="ARBA00023004"/>
    </source>
</evidence>
<keyword evidence="6" id="KW-0249">Electron transport</keyword>
<dbReference type="Gene3D" id="1.10.760.10">
    <property type="entry name" value="Cytochrome c-like domain"/>
    <property type="match status" value="2"/>
</dbReference>
<dbReference type="RefSeq" id="WP_226766377.1">
    <property type="nucleotide sequence ID" value="NZ_BAAAEO010000002.1"/>
</dbReference>
<dbReference type="PANTHER" id="PTHR33751:SF9">
    <property type="entry name" value="CYTOCHROME C4"/>
    <property type="match status" value="1"/>
</dbReference>
<dbReference type="InterPro" id="IPR024167">
    <property type="entry name" value="Cytochrome_c4-like"/>
</dbReference>
<keyword evidence="2" id="KW-0813">Transport</keyword>
<evidence type="ECO:0000256" key="6">
    <source>
        <dbReference type="ARBA" id="ARBA00022982"/>
    </source>
</evidence>
<feature type="signal peptide" evidence="9">
    <location>
        <begin position="1"/>
        <end position="21"/>
    </location>
</feature>
<reference evidence="12" key="1">
    <citation type="journal article" date="2019" name="Int. J. Syst. Evol. Microbiol.">
        <title>The Global Catalogue of Microorganisms (GCM) 10K type strain sequencing project: providing services to taxonomists for standard genome sequencing and annotation.</title>
        <authorList>
            <consortium name="The Broad Institute Genomics Platform"/>
            <consortium name="The Broad Institute Genome Sequencing Center for Infectious Disease"/>
            <person name="Wu L."/>
            <person name="Ma J."/>
        </authorList>
    </citation>
    <scope>NUCLEOTIDE SEQUENCE [LARGE SCALE GENOMIC DNA]</scope>
    <source>
        <strain evidence="12">JCM 14331</strain>
    </source>
</reference>
<evidence type="ECO:0000256" key="1">
    <source>
        <dbReference type="ARBA" id="ARBA00004418"/>
    </source>
</evidence>
<dbReference type="SUPFAM" id="SSF46626">
    <property type="entry name" value="Cytochrome c"/>
    <property type="match status" value="2"/>
</dbReference>
<name>A0ABP3NL51_9GAMM</name>
<sequence>MQYKLMLCALLCAVFSGDGQADMPVAAATCGACHNAAVATATGAPELNGQHEFYLRKQLEQWQNGSRGQHPDDSRGQQMAAIAKTLTADDISTLARYFSQQPSSRVAEPGSDAALLDKGRRIYIGNCGACHGDKAQGNVALNAPALSMLTKDYLALQLSHFHSGVRGTAKSDRPGRQMALIARGLSPADMQAVAAYIGAGLP</sequence>
<keyword evidence="3 8" id="KW-0349">Heme</keyword>
<dbReference type="InterPro" id="IPR009056">
    <property type="entry name" value="Cyt_c-like_dom"/>
</dbReference>
<dbReference type="Proteomes" id="UP001501169">
    <property type="component" value="Unassembled WGS sequence"/>
</dbReference>
<accession>A0ABP3NL51</accession>
<feature type="chain" id="PRO_5047283410" description="Cytochrome c domain-containing protein" evidence="9">
    <location>
        <begin position="22"/>
        <end position="202"/>
    </location>
</feature>
<proteinExistence type="predicted"/>
<dbReference type="InterPro" id="IPR036909">
    <property type="entry name" value="Cyt_c-like_dom_sf"/>
</dbReference>